<sequence>MQHLHIFNSQCKQLRIILYNKTRQLCGHEVPIKVPENATIYRVKREIEKVKAVPHQIQWIVFGARNLQDTERLSDYAIRDGYTLYSVPTFIEIPSIPNL</sequence>
<dbReference type="CDD" id="cd17039">
    <property type="entry name" value="Ubl_ubiquitin_like"/>
    <property type="match status" value="1"/>
</dbReference>
<dbReference type="Gene3D" id="3.10.20.90">
    <property type="entry name" value="Phosphatidylinositol 3-kinase Catalytic Subunit, Chain A, domain 1"/>
    <property type="match status" value="1"/>
</dbReference>
<accession>A0AA36MHK0</accession>
<name>A0AA36MHK0_CYLNA</name>
<dbReference type="InterPro" id="IPR000626">
    <property type="entry name" value="Ubiquitin-like_dom"/>
</dbReference>
<gene>
    <name evidence="2" type="ORF">CYNAS_LOCUS21811</name>
</gene>
<keyword evidence="3" id="KW-1185">Reference proteome</keyword>
<dbReference type="AlphaFoldDB" id="A0AA36MHK0"/>
<proteinExistence type="predicted"/>
<evidence type="ECO:0000313" key="3">
    <source>
        <dbReference type="Proteomes" id="UP001176961"/>
    </source>
</evidence>
<dbReference type="EMBL" id="CATQJL010000326">
    <property type="protein sequence ID" value="CAJ0609828.1"/>
    <property type="molecule type" value="Genomic_DNA"/>
</dbReference>
<organism evidence="2 3">
    <name type="scientific">Cylicocyclus nassatus</name>
    <name type="common">Nematode worm</name>
    <dbReference type="NCBI Taxonomy" id="53992"/>
    <lineage>
        <taxon>Eukaryota</taxon>
        <taxon>Metazoa</taxon>
        <taxon>Ecdysozoa</taxon>
        <taxon>Nematoda</taxon>
        <taxon>Chromadorea</taxon>
        <taxon>Rhabditida</taxon>
        <taxon>Rhabditina</taxon>
        <taxon>Rhabditomorpha</taxon>
        <taxon>Strongyloidea</taxon>
        <taxon>Strongylidae</taxon>
        <taxon>Cylicocyclus</taxon>
    </lineage>
</organism>
<dbReference type="Proteomes" id="UP001176961">
    <property type="component" value="Unassembled WGS sequence"/>
</dbReference>
<reference evidence="2" key="1">
    <citation type="submission" date="2023-07" db="EMBL/GenBank/DDBJ databases">
        <authorList>
            <consortium name="CYATHOMIX"/>
        </authorList>
    </citation>
    <scope>NUCLEOTIDE SEQUENCE</scope>
    <source>
        <strain evidence="2">N/A</strain>
    </source>
</reference>
<dbReference type="PROSITE" id="PS50053">
    <property type="entry name" value="UBIQUITIN_2"/>
    <property type="match status" value="1"/>
</dbReference>
<dbReference type="Pfam" id="PF00240">
    <property type="entry name" value="ubiquitin"/>
    <property type="match status" value="1"/>
</dbReference>
<evidence type="ECO:0000313" key="2">
    <source>
        <dbReference type="EMBL" id="CAJ0609828.1"/>
    </source>
</evidence>
<evidence type="ECO:0000259" key="1">
    <source>
        <dbReference type="PROSITE" id="PS50053"/>
    </source>
</evidence>
<dbReference type="SUPFAM" id="SSF54236">
    <property type="entry name" value="Ubiquitin-like"/>
    <property type="match status" value="1"/>
</dbReference>
<protein>
    <recommendedName>
        <fullName evidence="1">Ubiquitin-like domain-containing protein</fullName>
    </recommendedName>
</protein>
<dbReference type="InterPro" id="IPR029071">
    <property type="entry name" value="Ubiquitin-like_domsf"/>
</dbReference>
<feature type="domain" description="Ubiquitin-like" evidence="1">
    <location>
        <begin position="14"/>
        <end position="85"/>
    </location>
</feature>
<comment type="caution">
    <text evidence="2">The sequence shown here is derived from an EMBL/GenBank/DDBJ whole genome shotgun (WGS) entry which is preliminary data.</text>
</comment>